<evidence type="ECO:0008006" key="5">
    <source>
        <dbReference type="Google" id="ProtNLM"/>
    </source>
</evidence>
<proteinExistence type="predicted"/>
<name>A0AAD7WYS0_9TELE</name>
<dbReference type="Proteomes" id="UP001221898">
    <property type="component" value="Unassembled WGS sequence"/>
</dbReference>
<dbReference type="EMBL" id="JAINUG010000012">
    <property type="protein sequence ID" value="KAJ8414686.1"/>
    <property type="molecule type" value="Genomic_DNA"/>
</dbReference>
<gene>
    <name evidence="3" type="ORF">AAFF_G00038880</name>
</gene>
<feature type="region of interest" description="Disordered" evidence="1">
    <location>
        <begin position="40"/>
        <end position="80"/>
    </location>
</feature>
<comment type="caution">
    <text evidence="3">The sequence shown here is derived from an EMBL/GenBank/DDBJ whole genome shotgun (WGS) entry which is preliminary data.</text>
</comment>
<evidence type="ECO:0000313" key="4">
    <source>
        <dbReference type="Proteomes" id="UP001221898"/>
    </source>
</evidence>
<organism evidence="3 4">
    <name type="scientific">Aldrovandia affinis</name>
    <dbReference type="NCBI Taxonomy" id="143900"/>
    <lineage>
        <taxon>Eukaryota</taxon>
        <taxon>Metazoa</taxon>
        <taxon>Chordata</taxon>
        <taxon>Craniata</taxon>
        <taxon>Vertebrata</taxon>
        <taxon>Euteleostomi</taxon>
        <taxon>Actinopterygii</taxon>
        <taxon>Neopterygii</taxon>
        <taxon>Teleostei</taxon>
        <taxon>Notacanthiformes</taxon>
        <taxon>Halosauridae</taxon>
        <taxon>Aldrovandia</taxon>
    </lineage>
</organism>
<protein>
    <recommendedName>
        <fullName evidence="5">Secreted protein</fullName>
    </recommendedName>
</protein>
<dbReference type="AlphaFoldDB" id="A0AAD7WYS0"/>
<evidence type="ECO:0000256" key="2">
    <source>
        <dbReference type="SAM" id="SignalP"/>
    </source>
</evidence>
<feature type="signal peptide" evidence="2">
    <location>
        <begin position="1"/>
        <end position="26"/>
    </location>
</feature>
<evidence type="ECO:0000256" key="1">
    <source>
        <dbReference type="SAM" id="MobiDB-lite"/>
    </source>
</evidence>
<accession>A0AAD7WYS0</accession>
<keyword evidence="2" id="KW-0732">Signal</keyword>
<keyword evidence="4" id="KW-1185">Reference proteome</keyword>
<sequence length="80" mass="8793">MEHCSTYPQALLNLLLLLLRPRLRRRLWCGKYSNEALAPEPLDLSPLQPPVSRPPSSSTAPVIASNADCGMNDTPPQTVL</sequence>
<evidence type="ECO:0000313" key="3">
    <source>
        <dbReference type="EMBL" id="KAJ8414686.1"/>
    </source>
</evidence>
<feature type="chain" id="PRO_5042102312" description="Secreted protein" evidence="2">
    <location>
        <begin position="27"/>
        <end position="80"/>
    </location>
</feature>
<reference evidence="3" key="1">
    <citation type="journal article" date="2023" name="Science">
        <title>Genome structures resolve the early diversification of teleost fishes.</title>
        <authorList>
            <person name="Parey E."/>
            <person name="Louis A."/>
            <person name="Montfort J."/>
            <person name="Bouchez O."/>
            <person name="Roques C."/>
            <person name="Iampietro C."/>
            <person name="Lluch J."/>
            <person name="Castinel A."/>
            <person name="Donnadieu C."/>
            <person name="Desvignes T."/>
            <person name="Floi Bucao C."/>
            <person name="Jouanno E."/>
            <person name="Wen M."/>
            <person name="Mejri S."/>
            <person name="Dirks R."/>
            <person name="Jansen H."/>
            <person name="Henkel C."/>
            <person name="Chen W.J."/>
            <person name="Zahm M."/>
            <person name="Cabau C."/>
            <person name="Klopp C."/>
            <person name="Thompson A.W."/>
            <person name="Robinson-Rechavi M."/>
            <person name="Braasch I."/>
            <person name="Lecointre G."/>
            <person name="Bobe J."/>
            <person name="Postlethwait J.H."/>
            <person name="Berthelot C."/>
            <person name="Roest Crollius H."/>
            <person name="Guiguen Y."/>
        </authorList>
    </citation>
    <scope>NUCLEOTIDE SEQUENCE</scope>
    <source>
        <strain evidence="3">NC1722</strain>
    </source>
</reference>